<sequence length="248" mass="27684">MSTNGIGNTYAAQAAAQSAAAAQTKDSGKVNKTNGQKEIGNPKLSEKAQKYYDQLKKKFSNMDFILVSADKKEEAQANMSKYGNSSRLVVLIDDEKIERMAEDLAYREKYEKVLRGATTQFAQMKSDLGSNASAVKTFGMKVNDNGTASFFAVIDKSLAAQKKRIEDKAAQRKEDKKKAEKQEEKKKAEESRAESLTKDDEDSDTITVTANSWEELMKKINSTIDSFYGGNVRTKEETWVGQRFDYSI</sequence>
<evidence type="ECO:0000313" key="2">
    <source>
        <dbReference type="Proteomes" id="UP000304953"/>
    </source>
</evidence>
<dbReference type="Proteomes" id="UP000304953">
    <property type="component" value="Unassembled WGS sequence"/>
</dbReference>
<comment type="caution">
    <text evidence="1">The sequence shown here is derived from an EMBL/GenBank/DDBJ whole genome shotgun (WGS) entry which is preliminary data.</text>
</comment>
<name>A0AC61RXY1_9FIRM</name>
<organism evidence="1 2">
    <name type="scientific">Petralouisia muris</name>
    <dbReference type="NCBI Taxonomy" id="3032872"/>
    <lineage>
        <taxon>Bacteria</taxon>
        <taxon>Bacillati</taxon>
        <taxon>Bacillota</taxon>
        <taxon>Clostridia</taxon>
        <taxon>Lachnospirales</taxon>
        <taxon>Lachnospiraceae</taxon>
        <taxon>Petralouisia</taxon>
    </lineage>
</organism>
<dbReference type="EMBL" id="SRYA01000013">
    <property type="protein sequence ID" value="TGY96771.1"/>
    <property type="molecule type" value="Genomic_DNA"/>
</dbReference>
<proteinExistence type="predicted"/>
<gene>
    <name evidence="1" type="ORF">E5329_08400</name>
</gene>
<protein>
    <submittedName>
        <fullName evidence="1">Uncharacterized protein</fullName>
    </submittedName>
</protein>
<accession>A0AC61RXY1</accession>
<keyword evidence="2" id="KW-1185">Reference proteome</keyword>
<reference evidence="1" key="1">
    <citation type="submission" date="2019-04" db="EMBL/GenBank/DDBJ databases">
        <title>Microbes associate with the intestines of laboratory mice.</title>
        <authorList>
            <person name="Navarre W."/>
            <person name="Wong E."/>
            <person name="Huang K."/>
            <person name="Tropini C."/>
            <person name="Ng K."/>
            <person name="Yu B."/>
        </authorList>
    </citation>
    <scope>NUCLEOTIDE SEQUENCE</scope>
    <source>
        <strain evidence="1">NM01_1-7b</strain>
    </source>
</reference>
<evidence type="ECO:0000313" key="1">
    <source>
        <dbReference type="EMBL" id="TGY96771.1"/>
    </source>
</evidence>